<protein>
    <submittedName>
        <fullName evidence="1">Uncharacterized protein</fullName>
    </submittedName>
</protein>
<dbReference type="EMBL" id="PDZR01000030">
    <property type="protein sequence ID" value="PNG24528.1"/>
    <property type="molecule type" value="Genomic_DNA"/>
</dbReference>
<dbReference type="AlphaFoldDB" id="A0A2J7TCN3"/>
<dbReference type="Proteomes" id="UP000236286">
    <property type="component" value="Unassembled WGS sequence"/>
</dbReference>
<gene>
    <name evidence="1" type="ORF">CR492_18370</name>
</gene>
<name>A0A2J7TCN3_METSI</name>
<evidence type="ECO:0000313" key="1">
    <source>
        <dbReference type="EMBL" id="PNG24528.1"/>
    </source>
</evidence>
<evidence type="ECO:0000313" key="2">
    <source>
        <dbReference type="Proteomes" id="UP000236286"/>
    </source>
</evidence>
<reference evidence="1 2" key="1">
    <citation type="submission" date="2017-10" db="EMBL/GenBank/DDBJ databases">
        <title>Genome announcement of Methylocella silvestris TVC from permafrost.</title>
        <authorList>
            <person name="Wang J."/>
            <person name="Geng K."/>
            <person name="Ul-Haque F."/>
            <person name="Crombie A.T."/>
            <person name="Street L.E."/>
            <person name="Wookey P.A."/>
            <person name="Murrell J.C."/>
            <person name="Pratscher J."/>
        </authorList>
    </citation>
    <scope>NUCLEOTIDE SEQUENCE [LARGE SCALE GENOMIC DNA]</scope>
    <source>
        <strain evidence="1 2">TVC</strain>
    </source>
</reference>
<sequence>MEDSLAAHEGARKSPQGPTESLWFDPWLVAVGPALRQLVDDIAAIIEANGRPRGNRRSAKERAGFMSAVEALVCNLVRDGAGECGLLIILGWNNWSGSRYSPPHFGPKTLKAVLDVAEGEFLRLGLGRLPTNGEWRGTASRITPTSNFANEARLKGISNADLGRDDREEMIILSRNASALDWVNGAAQKAVSRERLDYIDTPETNKWREELREMNAVLAGADLAFEDDGRGHVRVSDRRLRRYFSLPSGCPLPRRGVPHMGGRLFGAFWSNLDKERRAASLRIDGECIAEVDANALFTRLAYASAGRQLDDADPYDQTAELLAAKGFSVQRGAIKKAVNALFFGLNGRRWPGEIETAMPHGLTVATLRAAVLETLPDLAPFIALGTNAGYGFMFTESEIILDAMKELTGQGVVALPLHDALLCAESKSGAVQEAFAAAALKVTGVRIKIGVK</sequence>
<organism evidence="1 2">
    <name type="scientific">Methylocella silvestris</name>
    <dbReference type="NCBI Taxonomy" id="199596"/>
    <lineage>
        <taxon>Bacteria</taxon>
        <taxon>Pseudomonadati</taxon>
        <taxon>Pseudomonadota</taxon>
        <taxon>Alphaproteobacteria</taxon>
        <taxon>Hyphomicrobiales</taxon>
        <taxon>Beijerinckiaceae</taxon>
        <taxon>Methylocella</taxon>
    </lineage>
</organism>
<proteinExistence type="predicted"/>
<comment type="caution">
    <text evidence="1">The sequence shown here is derived from an EMBL/GenBank/DDBJ whole genome shotgun (WGS) entry which is preliminary data.</text>
</comment>
<accession>A0A2J7TCN3</accession>